<reference evidence="1" key="1">
    <citation type="submission" date="2023-04" db="EMBL/GenBank/DDBJ databases">
        <title>Draft Genome sequencing of Naganishia species isolated from polar environments using Oxford Nanopore Technology.</title>
        <authorList>
            <person name="Leo P."/>
            <person name="Venkateswaran K."/>
        </authorList>
    </citation>
    <scope>NUCLEOTIDE SEQUENCE</scope>
    <source>
        <strain evidence="1">MNA-CCFEE 5425</strain>
    </source>
</reference>
<proteinExistence type="predicted"/>
<keyword evidence="2" id="KW-1185">Reference proteome</keyword>
<organism evidence="1 2">
    <name type="scientific">Naganishia vaughanmartiniae</name>
    <dbReference type="NCBI Taxonomy" id="1424756"/>
    <lineage>
        <taxon>Eukaryota</taxon>
        <taxon>Fungi</taxon>
        <taxon>Dikarya</taxon>
        <taxon>Basidiomycota</taxon>
        <taxon>Agaricomycotina</taxon>
        <taxon>Tremellomycetes</taxon>
        <taxon>Filobasidiales</taxon>
        <taxon>Filobasidiaceae</taxon>
        <taxon>Naganishia</taxon>
    </lineage>
</organism>
<dbReference type="Proteomes" id="UP001243375">
    <property type="component" value="Unassembled WGS sequence"/>
</dbReference>
<protein>
    <submittedName>
        <fullName evidence="1">Uncharacterized protein</fullName>
    </submittedName>
</protein>
<sequence length="1672" mass="184773">MGNVSSLARASSALDSYVAELGNDISYEKRYDHTFQLLHAAAYLAFHCSLSSSRFLKTILVRHAYGLLVLKLFIKPDPTMSLRLIQRRLKNQRDALSSIPNTLSYATFVETEKAGYLIRQWAGASLYDRISTRPYLTELEKRWIAFQVLTAMRDARGREVSHGDIKSENILIDPSLNVHITDFASSFKPTYLPLNDPSDFSYFYDSSGRRTCYIAPERFYTDDSKIAAEKRHIQAQASTQTDLSGMSGSASWIGNGVGKRDGKVTEEMDIFSLGCSLLEMWTDGASVFTLSELYSYRDGQLGAVENLLASLEDDSVREMLASMLALNPEDRPTCEKVLVDYRNTIFPDYFYTFLQDYVNDMQYKPEGGGNGKAPQNPTVRFASKADETVEAIADDWSGIIRAVLQEHRLSTGQTDDGEADAVIKVVDITGPAILLLNILTANMRNCLRASSRIRSLEPLLPIADLILDEEVIDRIIPYVVALLKDEMPQVRAAALETLVQLLGKVEVITAGNAGLVSEYILPNLRHLAEDEDIHVRSTFAQLVPRLSEIGMHVLEMAQSMNWSETIIPSYFDLDQNHEPDYDVSLDELLETLSDQAGTVLVDARSEVRRAALAHITQLCLVFGRTKTNDVLLIRMITYLNDQDWRLRCTFLESIVSVAAFVGATSLEEFVLPLMEQALADPEDYVVSRVLISLSSLIELGLFEKPRILELLQRVYGFLCHPSAWIRQATASFIAISSDHLEESDTWCILYSYIRPLLKADVPNLEASAILDVVSEPLSSSVLEVARQWYIASPKSPFWSSVFLPAQSGTRSRSFRAMTVVDLSLPVANNDVDRRYIQLLRQRGLEPRSDVKLSALKTYLAVQAVIMRDRKGLDHKQIEQPSMVAGRSLSLQEMHVTPLTVFITEKITPGRADPHSSRRHAHSKIPGSDSRRPSFAGRPGRHRILSQDSSASDAEQVTELRRRLMALDAIRMSQQDISSVITSVDSTGPATPKPKAPHRTESMTSIPSTSVQDKSTSGKTARSRGSFGADATKAAPAVAASPAIATGQLEIAAHMRLVGLESRASEPGSPNIEPKKEVLDVGLLDGKPYGTTYEGRDPGILSLLESAWQENTAPIDDAFQHVTNPGPTSKRRTPRSSSTRLNRESQREVTLIAHFTEHESTVAGIIVSPDLSYFSIIDTMGKISTWEANRLERSVTSKPRLRLDLEVKGTVSSVCAIPFTHCFAVATTDGRIEIIRIQVTTSASSSKPLRLIQHRSYSLTPSESHPVSMAHMTSDGRPCLLVASSDGILRVIDLTTLETKQTMQQSPEFGRVTALLMDIRYNWAVTGTSDATLTLWDLRYGIVSRRWQCPGRVLLIQSHPANPNKWIMVSCEVQSRPASGESAQTKPLLYVYDIATSHLVQVVAVSSNDSASVPLLQHLTQTATHDVAEQRNPAERISEILRSTEARRDAEVEPDPFNHDEAVKEEAATSQAVLATHSIPGSRSHPGAIVSALGTVKEVGIHLQPAGNEHARSQNSKQSNLLITAGEDRIVRLWNFSEVPSSLVISGSGKDADKIYRQVDIKLVSSVSVANIPANRAIEMKESSRVIQLIVEQPVHPEPSLPYNLHSKLAKAVIQEREDSQVSAQQARQLLRPHLTAVTAVATLETPFSNALILVTGDRSGIVKVWRVGSEIS</sequence>
<accession>A0ACC2XC33</accession>
<comment type="caution">
    <text evidence="1">The sequence shown here is derived from an EMBL/GenBank/DDBJ whole genome shotgun (WGS) entry which is preliminary data.</text>
</comment>
<gene>
    <name evidence="1" type="ORF">QFC22_002093</name>
</gene>
<dbReference type="EMBL" id="JASBWU010000005">
    <property type="protein sequence ID" value="KAJ9121477.1"/>
    <property type="molecule type" value="Genomic_DNA"/>
</dbReference>
<evidence type="ECO:0000313" key="2">
    <source>
        <dbReference type="Proteomes" id="UP001243375"/>
    </source>
</evidence>
<evidence type="ECO:0000313" key="1">
    <source>
        <dbReference type="EMBL" id="KAJ9121477.1"/>
    </source>
</evidence>
<name>A0ACC2XC33_9TREE</name>